<dbReference type="Proteomes" id="UP000481033">
    <property type="component" value="Unassembled WGS sequence"/>
</dbReference>
<sequence length="663" mass="74330">MCSFKLPTSKQSISPFKELPRTPQSYQPTLVDKAKGWFKLNSFGGRLFWMIMLGALAGMGGMAFLFSEMLRRQAEDQVRSSIDSKVNAIASVTDSAETLAYSLGVSATTLHERGAQFPDTYRELVLQLFQRRPEFVVGLGLGQSKNGILEEQPWLFPYYSAITSAESTSFDPDAIRYEDFADDVGEFYPDTDRYRDYFEPQTSVWTEPYQGDRNRLLTYYYPLFNSEGRWLGTSLVEIDSAYLGNLLDDVVFQQAGYFLLLTQSGQVIADPTNPTAEAQTYQTIPGLEAIWPQIDTEAPSFLKTASGYWAYATVPGQDWLLFGFVPYKAIYGRILRIAAVTTGLMVLLLAVVVYLAIRKLNQRIKPILLQGKQFVGTHGNLLEEVAIAQKDELEQLSVSFFNILNQLNLHQETIRRHEETITQSYFHADQLTEKFLAFTAQVDEEAREQQALIQKVQQQLDEQSNQYQSIDRRLDALFSLAQTLGGYLESMPSESEANQIFDILDQRIMALTGSVNQSAQSADKSQFQALIAQLIADVANLKAYDRQRHSLEKLHHQTSNLTQSRQATIANSQAMATAAQTITQILTEIDAITDTLNRDAQQVSEMLWGDLQQGSLKLPGQPDILARSQETALPPAVDPLATEHYGVANSWQEGMVNAVEKAG</sequence>
<keyword evidence="4" id="KW-1185">Reference proteome</keyword>
<comment type="caution">
    <text evidence="3">The sequence shown here is derived from an EMBL/GenBank/DDBJ whole genome shotgun (WGS) entry which is preliminary data.</text>
</comment>
<dbReference type="AlphaFoldDB" id="A0A6M0RPY1"/>
<name>A0A6M0RPY1_9CYAN</name>
<evidence type="ECO:0000256" key="1">
    <source>
        <dbReference type="SAM" id="Coils"/>
    </source>
</evidence>
<protein>
    <submittedName>
        <fullName evidence="3">Cache domain-containing protein</fullName>
    </submittedName>
</protein>
<keyword evidence="2" id="KW-0812">Transmembrane</keyword>
<evidence type="ECO:0000313" key="3">
    <source>
        <dbReference type="EMBL" id="NEZ57920.1"/>
    </source>
</evidence>
<keyword evidence="1" id="KW-0175">Coiled coil</keyword>
<dbReference type="Gene3D" id="3.30.450.20">
    <property type="entry name" value="PAS domain"/>
    <property type="match status" value="1"/>
</dbReference>
<reference evidence="3 4" key="1">
    <citation type="journal article" date="2020" name="Microb. Ecol.">
        <title>Ecogenomics of the Marine Benthic Filamentous Cyanobacterium Adonisia.</title>
        <authorList>
            <person name="Walter J.M."/>
            <person name="Coutinho F.H."/>
            <person name="Leomil L."/>
            <person name="Hargreaves P.I."/>
            <person name="Campeao M.E."/>
            <person name="Vieira V.V."/>
            <person name="Silva B.S."/>
            <person name="Fistarol G.O."/>
            <person name="Salomon P.S."/>
            <person name="Sawabe T."/>
            <person name="Mino S."/>
            <person name="Hosokawa M."/>
            <person name="Miyashita H."/>
            <person name="Maruyama F."/>
            <person name="van Verk M.C."/>
            <person name="Dutilh B.E."/>
            <person name="Thompson C.C."/>
            <person name="Thompson F.L."/>
        </authorList>
    </citation>
    <scope>NUCLEOTIDE SEQUENCE [LARGE SCALE GENOMIC DNA]</scope>
    <source>
        <strain evidence="3 4">CCMR0081</strain>
    </source>
</reference>
<accession>A0A6M0RPY1</accession>
<keyword evidence="2" id="KW-0472">Membrane</keyword>
<evidence type="ECO:0000256" key="2">
    <source>
        <dbReference type="SAM" id="Phobius"/>
    </source>
</evidence>
<proteinExistence type="predicted"/>
<dbReference type="EMBL" id="QXHD01000004">
    <property type="protein sequence ID" value="NEZ57920.1"/>
    <property type="molecule type" value="Genomic_DNA"/>
</dbReference>
<gene>
    <name evidence="3" type="ORF">DXZ20_20190</name>
</gene>
<organism evidence="3 4">
    <name type="scientific">Adonisia turfae CCMR0081</name>
    <dbReference type="NCBI Taxonomy" id="2292702"/>
    <lineage>
        <taxon>Bacteria</taxon>
        <taxon>Bacillati</taxon>
        <taxon>Cyanobacteriota</taxon>
        <taxon>Adonisia</taxon>
        <taxon>Adonisia turfae</taxon>
    </lineage>
</organism>
<feature type="transmembrane region" description="Helical" evidence="2">
    <location>
        <begin position="334"/>
        <end position="357"/>
    </location>
</feature>
<evidence type="ECO:0000313" key="4">
    <source>
        <dbReference type="Proteomes" id="UP000481033"/>
    </source>
</evidence>
<feature type="coiled-coil region" evidence="1">
    <location>
        <begin position="439"/>
        <end position="473"/>
    </location>
</feature>
<dbReference type="RefSeq" id="WP_163700082.1">
    <property type="nucleotide sequence ID" value="NZ_QXHD01000004.1"/>
</dbReference>
<feature type="transmembrane region" description="Helical" evidence="2">
    <location>
        <begin position="47"/>
        <end position="66"/>
    </location>
</feature>
<keyword evidence="2" id="KW-1133">Transmembrane helix</keyword>